<dbReference type="EMBL" id="FMZM01000007">
    <property type="protein sequence ID" value="SDD32026.1"/>
    <property type="molecule type" value="Genomic_DNA"/>
</dbReference>
<keyword evidence="4 9" id="KW-0812">Transmembrane</keyword>
<dbReference type="InterPro" id="IPR018584">
    <property type="entry name" value="GT87"/>
</dbReference>
<feature type="region of interest" description="Disordered" evidence="8">
    <location>
        <begin position="365"/>
        <end position="384"/>
    </location>
</feature>
<name>A0A1G6TU84_9ACTN</name>
<comment type="subcellular location">
    <subcellularLocation>
        <location evidence="1">Cell membrane</location>
        <topology evidence="1">Multi-pass membrane protein</topology>
    </subcellularLocation>
</comment>
<feature type="transmembrane region" description="Helical" evidence="9">
    <location>
        <begin position="79"/>
        <end position="100"/>
    </location>
</feature>
<evidence type="ECO:0000256" key="9">
    <source>
        <dbReference type="SAM" id="Phobius"/>
    </source>
</evidence>
<dbReference type="GO" id="GO:0005886">
    <property type="term" value="C:plasma membrane"/>
    <property type="evidence" value="ECO:0007669"/>
    <property type="project" value="UniProtKB-SubCell"/>
</dbReference>
<feature type="transmembrane region" description="Helical" evidence="9">
    <location>
        <begin position="152"/>
        <end position="174"/>
    </location>
</feature>
<evidence type="ECO:0000256" key="3">
    <source>
        <dbReference type="ARBA" id="ARBA00022679"/>
    </source>
</evidence>
<keyword evidence="10" id="KW-0328">Glycosyltransferase</keyword>
<dbReference type="OrthoDB" id="9774600at2"/>
<proteinExistence type="inferred from homology"/>
<evidence type="ECO:0000256" key="6">
    <source>
        <dbReference type="ARBA" id="ARBA00023136"/>
    </source>
</evidence>
<accession>A0A1G6TU84</accession>
<dbReference type="Pfam" id="PF09594">
    <property type="entry name" value="GT87"/>
    <property type="match status" value="1"/>
</dbReference>
<evidence type="ECO:0000313" key="10">
    <source>
        <dbReference type="EMBL" id="SDD32026.1"/>
    </source>
</evidence>
<evidence type="ECO:0000256" key="1">
    <source>
        <dbReference type="ARBA" id="ARBA00004651"/>
    </source>
</evidence>
<evidence type="ECO:0000256" key="8">
    <source>
        <dbReference type="SAM" id="MobiDB-lite"/>
    </source>
</evidence>
<keyword evidence="5 9" id="KW-1133">Transmembrane helix</keyword>
<feature type="transmembrane region" description="Helical" evidence="9">
    <location>
        <begin position="269"/>
        <end position="287"/>
    </location>
</feature>
<dbReference type="GO" id="GO:0016758">
    <property type="term" value="F:hexosyltransferase activity"/>
    <property type="evidence" value="ECO:0007669"/>
    <property type="project" value="InterPro"/>
</dbReference>
<feature type="transmembrane region" description="Helical" evidence="9">
    <location>
        <begin position="242"/>
        <end position="263"/>
    </location>
</feature>
<evidence type="ECO:0000256" key="5">
    <source>
        <dbReference type="ARBA" id="ARBA00022989"/>
    </source>
</evidence>
<dbReference type="Proteomes" id="UP000199034">
    <property type="component" value="Unassembled WGS sequence"/>
</dbReference>
<protein>
    <submittedName>
        <fullName evidence="10">Alpha-1,2-mannosyltransferase</fullName>
    </submittedName>
</protein>
<evidence type="ECO:0000256" key="4">
    <source>
        <dbReference type="ARBA" id="ARBA00022692"/>
    </source>
</evidence>
<dbReference type="RefSeq" id="WP_090857145.1">
    <property type="nucleotide sequence ID" value="NZ_FMZM01000007.1"/>
</dbReference>
<feature type="compositionally biased region" description="Low complexity" evidence="8">
    <location>
        <begin position="365"/>
        <end position="376"/>
    </location>
</feature>
<feature type="transmembrane region" description="Helical" evidence="9">
    <location>
        <begin position="344"/>
        <end position="363"/>
    </location>
</feature>
<gene>
    <name evidence="10" type="ORF">SAMN05421872_107177</name>
</gene>
<keyword evidence="6 9" id="KW-0472">Membrane</keyword>
<sequence>MARRPLTWLLLLVAAVIAGRIEQFRGFIDLEVYRFGGATLASGADLYDGGAVEAAGLPFTYPPFAAVLMAPLTELPPVLLAAGWAAASVAALLAVLRLLLPAWPPSGVVALTAGALLLEPVWQSLSFGQVNLFLLLLVSYDVLRPDRRTAGVLIGVAAGIKLTPLVFVALLVLAGRRVPAVRAVAAFAGTVAVGFLAAGSDSATYWTHTLWDPTRIGGLSFTSNQSVNGVLVRLLGHEPPTLLWLAAAGAAAGGLLVLGGLWWRRGEPGLALVLGALAMLLASPVSWSHHWVWAAPAAVVLWRRSRPIAVAWTALFTSACIWWPPHREDRELAWGLPEHLVGDAYVWAALLVGGWAAVTYVRAGSTRPRTSPSDSRAPLVEGAV</sequence>
<reference evidence="10 11" key="1">
    <citation type="submission" date="2016-10" db="EMBL/GenBank/DDBJ databases">
        <authorList>
            <person name="de Groot N.N."/>
        </authorList>
    </citation>
    <scope>NUCLEOTIDE SEQUENCE [LARGE SCALE GENOMIC DNA]</scope>
    <source>
        <strain evidence="10 11">CGMCC 4.6858</strain>
    </source>
</reference>
<dbReference type="AlphaFoldDB" id="A0A1G6TU84"/>
<evidence type="ECO:0000256" key="2">
    <source>
        <dbReference type="ARBA" id="ARBA00022475"/>
    </source>
</evidence>
<organism evidence="10 11">
    <name type="scientific">Nocardioides lianchengensis</name>
    <dbReference type="NCBI Taxonomy" id="1045774"/>
    <lineage>
        <taxon>Bacteria</taxon>
        <taxon>Bacillati</taxon>
        <taxon>Actinomycetota</taxon>
        <taxon>Actinomycetes</taxon>
        <taxon>Propionibacteriales</taxon>
        <taxon>Nocardioidaceae</taxon>
        <taxon>Nocardioides</taxon>
    </lineage>
</organism>
<dbReference type="STRING" id="1045774.SAMN05421872_107177"/>
<evidence type="ECO:0000313" key="11">
    <source>
        <dbReference type="Proteomes" id="UP000199034"/>
    </source>
</evidence>
<keyword evidence="2" id="KW-1003">Cell membrane</keyword>
<keyword evidence="11" id="KW-1185">Reference proteome</keyword>
<keyword evidence="3 10" id="KW-0808">Transferase</keyword>
<evidence type="ECO:0000256" key="7">
    <source>
        <dbReference type="ARBA" id="ARBA00024033"/>
    </source>
</evidence>
<comment type="similarity">
    <text evidence="7">Belongs to the glycosyltransferase 87 family.</text>
</comment>
<feature type="transmembrane region" description="Helical" evidence="9">
    <location>
        <begin position="180"/>
        <end position="198"/>
    </location>
</feature>